<dbReference type="EMBL" id="JBHSPR010000007">
    <property type="protein sequence ID" value="MFC6016073.1"/>
    <property type="molecule type" value="Genomic_DNA"/>
</dbReference>
<evidence type="ECO:0000313" key="7">
    <source>
        <dbReference type="EMBL" id="MFC6016073.1"/>
    </source>
</evidence>
<proteinExistence type="predicted"/>
<evidence type="ECO:0000259" key="6">
    <source>
        <dbReference type="Pfam" id="PF00350"/>
    </source>
</evidence>
<evidence type="ECO:0000313" key="8">
    <source>
        <dbReference type="Proteomes" id="UP001596203"/>
    </source>
</evidence>
<protein>
    <submittedName>
        <fullName evidence="7">Dynamin family protein</fullName>
    </submittedName>
</protein>
<evidence type="ECO:0000256" key="1">
    <source>
        <dbReference type="ARBA" id="ARBA00004370"/>
    </source>
</evidence>
<evidence type="ECO:0000256" key="3">
    <source>
        <dbReference type="ARBA" id="ARBA00022801"/>
    </source>
</evidence>
<dbReference type="PANTHER" id="PTHR10465:SF0">
    <property type="entry name" value="SARCALUMENIN"/>
    <property type="match status" value="1"/>
</dbReference>
<name>A0ABW1K701_9ACTN</name>
<keyword evidence="3" id="KW-0378">Hydrolase</keyword>
<accession>A0ABW1K701</accession>
<organism evidence="7 8">
    <name type="scientific">Plantactinospora solaniradicis</name>
    <dbReference type="NCBI Taxonomy" id="1723736"/>
    <lineage>
        <taxon>Bacteria</taxon>
        <taxon>Bacillati</taxon>
        <taxon>Actinomycetota</taxon>
        <taxon>Actinomycetes</taxon>
        <taxon>Micromonosporales</taxon>
        <taxon>Micromonosporaceae</taxon>
        <taxon>Plantactinospora</taxon>
    </lineage>
</organism>
<dbReference type="InterPro" id="IPR027417">
    <property type="entry name" value="P-loop_NTPase"/>
</dbReference>
<keyword evidence="4" id="KW-0342">GTP-binding</keyword>
<dbReference type="PANTHER" id="PTHR10465">
    <property type="entry name" value="TRANSMEMBRANE GTPASE FZO1"/>
    <property type="match status" value="1"/>
</dbReference>
<feature type="domain" description="Dynamin N-terminal" evidence="6">
    <location>
        <begin position="42"/>
        <end position="150"/>
    </location>
</feature>
<reference evidence="8" key="1">
    <citation type="journal article" date="2019" name="Int. J. Syst. Evol. Microbiol.">
        <title>The Global Catalogue of Microorganisms (GCM) 10K type strain sequencing project: providing services to taxonomists for standard genome sequencing and annotation.</title>
        <authorList>
            <consortium name="The Broad Institute Genomics Platform"/>
            <consortium name="The Broad Institute Genome Sequencing Center for Infectious Disease"/>
            <person name="Wu L."/>
            <person name="Ma J."/>
        </authorList>
    </citation>
    <scope>NUCLEOTIDE SEQUENCE [LARGE SCALE GENOMIC DNA]</scope>
    <source>
        <strain evidence="8">ZS-35-S2</strain>
    </source>
</reference>
<sequence length="498" mass="53142">MSGELSRRVRDLLGRAHRELPDPAAKEALAGAIGRLDEPLRVAIAGKVKAGKSTLLNAMVGEELAPTDAGECTRVVTWYRDGPSYRVLLHLVDGPPEQRPFDRVSGAIQVDLGRPADQVRQLTVDVPSRRLREHTLIDTPGIASLSTEVSLRTQMFLAADSDRVAEADAVVYLLRHMHGSDLRFLESFHGDELARGSPINTVGVLSRADEIGDCRLDAMEAAGRVATRYQADERLRRLCPIVVPVAGLLGAAAATLREDEFQSLATIAAAGFDDVLELLLTADRFVGTTTSIPVAGPARQRLLARLGLFGVRVGVQLIREGTVRDAGDLARELSARSGLDRLREVLAAQFLGRGQVLKARSALASLDAAVRSQPAGVDTAALIAEAEEIRAGFHEFVEVRLLHLLRSGRLPGRPDQLAEMERLLGGAGGGAAERLGLTADAVPGRLAVAAEEALGRWQRLAEHPLSARELRTAARATVRSCEGLLAGLRQSGSAAPAG</sequence>
<evidence type="ECO:0000256" key="5">
    <source>
        <dbReference type="ARBA" id="ARBA00023136"/>
    </source>
</evidence>
<gene>
    <name evidence="7" type="ORF">ACFP2T_07690</name>
</gene>
<keyword evidence="8" id="KW-1185">Reference proteome</keyword>
<keyword evidence="2" id="KW-0547">Nucleotide-binding</keyword>
<evidence type="ECO:0000256" key="4">
    <source>
        <dbReference type="ARBA" id="ARBA00023134"/>
    </source>
</evidence>
<dbReference type="SUPFAM" id="SSF52540">
    <property type="entry name" value="P-loop containing nucleoside triphosphate hydrolases"/>
    <property type="match status" value="1"/>
</dbReference>
<evidence type="ECO:0000256" key="2">
    <source>
        <dbReference type="ARBA" id="ARBA00022741"/>
    </source>
</evidence>
<keyword evidence="5" id="KW-0472">Membrane</keyword>
<dbReference type="InterPro" id="IPR045063">
    <property type="entry name" value="Dynamin_N"/>
</dbReference>
<dbReference type="InterPro" id="IPR027094">
    <property type="entry name" value="Mitofusin_fam"/>
</dbReference>
<comment type="subcellular location">
    <subcellularLocation>
        <location evidence="1">Membrane</location>
    </subcellularLocation>
</comment>
<dbReference type="Pfam" id="PF00350">
    <property type="entry name" value="Dynamin_N"/>
    <property type="match status" value="1"/>
</dbReference>
<dbReference type="RefSeq" id="WP_377419108.1">
    <property type="nucleotide sequence ID" value="NZ_JBHSPR010000007.1"/>
</dbReference>
<dbReference type="Proteomes" id="UP001596203">
    <property type="component" value="Unassembled WGS sequence"/>
</dbReference>
<comment type="caution">
    <text evidence="7">The sequence shown here is derived from an EMBL/GenBank/DDBJ whole genome shotgun (WGS) entry which is preliminary data.</text>
</comment>
<dbReference type="Gene3D" id="3.40.50.300">
    <property type="entry name" value="P-loop containing nucleotide triphosphate hydrolases"/>
    <property type="match status" value="1"/>
</dbReference>